<organism evidence="1 2">
    <name type="scientific">Lentzea pudingi</name>
    <dbReference type="NCBI Taxonomy" id="1789439"/>
    <lineage>
        <taxon>Bacteria</taxon>
        <taxon>Bacillati</taxon>
        <taxon>Actinomycetota</taxon>
        <taxon>Actinomycetes</taxon>
        <taxon>Pseudonocardiales</taxon>
        <taxon>Pseudonocardiaceae</taxon>
        <taxon>Lentzea</taxon>
    </lineage>
</organism>
<sequence length="144" mass="16393">MRVEDTWARLEERLRVGAPALHAALLPPADVQIPGLPPELAAWWRVFGGVDRAALGDESPLLPPYWHPLPAQAPADGRVAIAVDCYEQDELLFVDLGDGRVFCDEMPWWDGVGEMLERVLRVFESSRDPVYRLFRYSDGHIRWE</sequence>
<evidence type="ECO:0000313" key="2">
    <source>
        <dbReference type="Proteomes" id="UP000597656"/>
    </source>
</evidence>
<dbReference type="RefSeq" id="WP_189153427.1">
    <property type="nucleotide sequence ID" value="NZ_BMNC01000001.1"/>
</dbReference>
<evidence type="ECO:0008006" key="3">
    <source>
        <dbReference type="Google" id="ProtNLM"/>
    </source>
</evidence>
<reference evidence="2" key="1">
    <citation type="journal article" date="2019" name="Int. J. Syst. Evol. Microbiol.">
        <title>The Global Catalogue of Microorganisms (GCM) 10K type strain sequencing project: providing services to taxonomists for standard genome sequencing and annotation.</title>
        <authorList>
            <consortium name="The Broad Institute Genomics Platform"/>
            <consortium name="The Broad Institute Genome Sequencing Center for Infectious Disease"/>
            <person name="Wu L."/>
            <person name="Ma J."/>
        </authorList>
    </citation>
    <scope>NUCLEOTIDE SEQUENCE [LARGE SCALE GENOMIC DNA]</scope>
    <source>
        <strain evidence="2">CGMCC 4.7319</strain>
    </source>
</reference>
<evidence type="ECO:0000313" key="1">
    <source>
        <dbReference type="EMBL" id="GGM77190.1"/>
    </source>
</evidence>
<protein>
    <recommendedName>
        <fullName evidence="3">SMI1/KNR4 family protein</fullName>
    </recommendedName>
</protein>
<proteinExistence type="predicted"/>
<dbReference type="Proteomes" id="UP000597656">
    <property type="component" value="Unassembled WGS sequence"/>
</dbReference>
<accession>A0ABQ2HEW3</accession>
<dbReference type="EMBL" id="BMNC01000001">
    <property type="protein sequence ID" value="GGM77190.1"/>
    <property type="molecule type" value="Genomic_DNA"/>
</dbReference>
<name>A0ABQ2HEW3_9PSEU</name>
<keyword evidence="2" id="KW-1185">Reference proteome</keyword>
<comment type="caution">
    <text evidence="1">The sequence shown here is derived from an EMBL/GenBank/DDBJ whole genome shotgun (WGS) entry which is preliminary data.</text>
</comment>
<gene>
    <name evidence="1" type="ORF">GCM10011609_11400</name>
</gene>